<accession>A0A4P7XH01</accession>
<name>A0A4P7XH01_9ALTE</name>
<feature type="compositionally biased region" description="Polar residues" evidence="1">
    <location>
        <begin position="23"/>
        <end position="32"/>
    </location>
</feature>
<dbReference type="Proteomes" id="UP000298049">
    <property type="component" value="Chromosome"/>
</dbReference>
<dbReference type="EMBL" id="CP031093">
    <property type="protein sequence ID" value="QCF26005.1"/>
    <property type="molecule type" value="Genomic_DNA"/>
</dbReference>
<feature type="region of interest" description="Disordered" evidence="1">
    <location>
        <begin position="23"/>
        <end position="48"/>
    </location>
</feature>
<gene>
    <name evidence="2" type="ORF">soil367_08760</name>
</gene>
<organism evidence="2 3">
    <name type="scientific">Hydrocarboniclastica marina</name>
    <dbReference type="NCBI Taxonomy" id="2259620"/>
    <lineage>
        <taxon>Bacteria</taxon>
        <taxon>Pseudomonadati</taxon>
        <taxon>Pseudomonadota</taxon>
        <taxon>Gammaproteobacteria</taxon>
        <taxon>Alteromonadales</taxon>
        <taxon>Alteromonadaceae</taxon>
        <taxon>Hydrocarboniclastica</taxon>
    </lineage>
</organism>
<proteinExistence type="predicted"/>
<dbReference type="KEGG" id="hmi:soil367_08760"/>
<protein>
    <submittedName>
        <fullName evidence="2">Uncharacterized protein</fullName>
    </submittedName>
</protein>
<sequence length="204" mass="22704">MGLLVVLVIAVAGIWFMSDSTAPDTAEFTTDSKPTDGPSTDLAEVRVPDSPEEIAAQQIEANTAAASQLDVGQLSGPIRERPEFVSRIEWRVLNQVAEASPDKERELTRLVNHLRFSKQLEIWKNQANGPEAERDALARQLLRDIPVRVYSRDLSPGRAQQLQAELVGSLYDDPQERRRRIAEEAERIGVSFDVDKTRQDGSNG</sequence>
<evidence type="ECO:0000313" key="3">
    <source>
        <dbReference type="Proteomes" id="UP000298049"/>
    </source>
</evidence>
<evidence type="ECO:0000256" key="1">
    <source>
        <dbReference type="SAM" id="MobiDB-lite"/>
    </source>
</evidence>
<reference evidence="2 3" key="1">
    <citation type="submission" date="2018-07" db="EMBL/GenBank/DDBJ databases">
        <title>Marsedoiliclastica nanhaica gen. nov. sp. nov., a novel marine hydrocarbonoclastic bacterium isolated from an in-situ enriched hydrocarbon-degrading consortium in deep-sea sediment.</title>
        <authorList>
            <person name="Dong C."/>
            <person name="Ma T."/>
            <person name="Liu R."/>
            <person name="Shao Z."/>
        </authorList>
    </citation>
    <scope>NUCLEOTIDE SEQUENCE [LARGE SCALE GENOMIC DNA]</scope>
    <source>
        <strain evidence="3">soil36-7</strain>
    </source>
</reference>
<evidence type="ECO:0000313" key="2">
    <source>
        <dbReference type="EMBL" id="QCF26005.1"/>
    </source>
</evidence>
<dbReference type="AlphaFoldDB" id="A0A4P7XH01"/>
<keyword evidence="3" id="KW-1185">Reference proteome</keyword>